<feature type="region of interest" description="Disordered" evidence="1">
    <location>
        <begin position="1"/>
        <end position="33"/>
    </location>
</feature>
<sequence>MNLRTLSHRRLADPFTPGLRPAAETTRRERRRAAAKSRILHTAHSLPLLDLSTLSRARTVNAIAFYSLSQSLGPGSVYTLRSIRRPATLPAATIPHAQLMPRRPRPRLSHHRHISSCAGLDPPSFAIHHFATLRSIPISISISSNIIRTRSTRCSRPPRDAPRRAYRVSAISDPDRRGAGYSSGTATRILMRALQGLAS</sequence>
<gene>
    <name evidence="2" type="ORF">OBBRIDRAFT_39696</name>
</gene>
<evidence type="ECO:0000313" key="2">
    <source>
        <dbReference type="EMBL" id="OCH89077.1"/>
    </source>
</evidence>
<protein>
    <submittedName>
        <fullName evidence="2">Uncharacterized protein</fullName>
    </submittedName>
</protein>
<feature type="region of interest" description="Disordered" evidence="1">
    <location>
        <begin position="152"/>
        <end position="183"/>
    </location>
</feature>
<evidence type="ECO:0000256" key="1">
    <source>
        <dbReference type="SAM" id="MobiDB-lite"/>
    </source>
</evidence>
<name>A0A8E2AYQ9_9APHY</name>
<reference evidence="2 3" key="1">
    <citation type="submission" date="2016-07" db="EMBL/GenBank/DDBJ databases">
        <title>Draft genome of the white-rot fungus Obba rivulosa 3A-2.</title>
        <authorList>
            <consortium name="DOE Joint Genome Institute"/>
            <person name="Miettinen O."/>
            <person name="Riley R."/>
            <person name="Acob R."/>
            <person name="Barry K."/>
            <person name="Cullen D."/>
            <person name="De Vries R."/>
            <person name="Hainaut M."/>
            <person name="Hatakka A."/>
            <person name="Henrissat B."/>
            <person name="Hilden K."/>
            <person name="Kuo R."/>
            <person name="Labutti K."/>
            <person name="Lipzen A."/>
            <person name="Makela M.R."/>
            <person name="Sandor L."/>
            <person name="Spatafora J.W."/>
            <person name="Grigoriev I.V."/>
            <person name="Hibbett D.S."/>
        </authorList>
    </citation>
    <scope>NUCLEOTIDE SEQUENCE [LARGE SCALE GENOMIC DNA]</scope>
    <source>
        <strain evidence="2 3">3A-2</strain>
    </source>
</reference>
<organism evidence="2 3">
    <name type="scientific">Obba rivulosa</name>
    <dbReference type="NCBI Taxonomy" id="1052685"/>
    <lineage>
        <taxon>Eukaryota</taxon>
        <taxon>Fungi</taxon>
        <taxon>Dikarya</taxon>
        <taxon>Basidiomycota</taxon>
        <taxon>Agaricomycotina</taxon>
        <taxon>Agaricomycetes</taxon>
        <taxon>Polyporales</taxon>
        <taxon>Gelatoporiaceae</taxon>
        <taxon>Obba</taxon>
    </lineage>
</organism>
<keyword evidence="3" id="KW-1185">Reference proteome</keyword>
<dbReference type="EMBL" id="KV722435">
    <property type="protein sequence ID" value="OCH89077.1"/>
    <property type="molecule type" value="Genomic_DNA"/>
</dbReference>
<proteinExistence type="predicted"/>
<accession>A0A8E2AYQ9</accession>
<dbReference type="Proteomes" id="UP000250043">
    <property type="component" value="Unassembled WGS sequence"/>
</dbReference>
<dbReference type="AlphaFoldDB" id="A0A8E2AYQ9"/>
<evidence type="ECO:0000313" key="3">
    <source>
        <dbReference type="Proteomes" id="UP000250043"/>
    </source>
</evidence>